<evidence type="ECO:0000313" key="2">
    <source>
        <dbReference type="EMBL" id="KIO02969.1"/>
    </source>
</evidence>
<evidence type="ECO:0000313" key="3">
    <source>
        <dbReference type="Proteomes" id="UP000054217"/>
    </source>
</evidence>
<gene>
    <name evidence="2" type="ORF">M404DRAFT_1001584</name>
    <name evidence="1" type="ORF">M404DRAFT_1005336</name>
</gene>
<dbReference type="Proteomes" id="UP000054217">
    <property type="component" value="Unassembled WGS sequence"/>
</dbReference>
<reference evidence="2" key="3">
    <citation type="submission" date="2015-02" db="EMBL/GenBank/DDBJ databases">
        <title>Evolutionary Origins and Diversification of the Mycorrhizal Mutualists.</title>
        <authorList>
            <consortium name="DOE Joint Genome Institute"/>
            <consortium name="Mycorrhizal Genomics Consortium"/>
            <person name="Kohler A."/>
            <person name="Kuo A."/>
            <person name="Nagy L.G."/>
            <person name="Floudas D."/>
            <person name="Copeland A."/>
            <person name="Barry K.W."/>
            <person name="Cichocki N."/>
            <person name="Veneault-Fourrey C."/>
            <person name="LaButti K."/>
            <person name="Lindquist E.A."/>
            <person name="Lipzen A."/>
            <person name="Lundell T."/>
            <person name="Morin E."/>
            <person name="Murat C."/>
            <person name="Riley R."/>
            <person name="Ohm R."/>
            <person name="Sun H."/>
            <person name="Tunlid A."/>
            <person name="Henrissat B."/>
            <person name="Grigoriev I.V."/>
            <person name="Hibbett D.S."/>
            <person name="Martin F."/>
        </authorList>
    </citation>
    <scope>NUCLEOTIDE SEQUENCE</scope>
    <source>
        <strain evidence="2">Marx 270</strain>
    </source>
</reference>
<proteinExistence type="predicted"/>
<name>A0A0C3P6H9_PISTI</name>
<reference evidence="2 3" key="1">
    <citation type="submission" date="2014-04" db="EMBL/GenBank/DDBJ databases">
        <authorList>
            <consortium name="DOE Joint Genome Institute"/>
            <person name="Kuo A."/>
            <person name="Kohler A."/>
            <person name="Costa M.D."/>
            <person name="Nagy L.G."/>
            <person name="Floudas D."/>
            <person name="Copeland A."/>
            <person name="Barry K.W."/>
            <person name="Cichocki N."/>
            <person name="Veneault-Fourrey C."/>
            <person name="LaButti K."/>
            <person name="Lindquist E.A."/>
            <person name="Lipzen A."/>
            <person name="Lundell T."/>
            <person name="Morin E."/>
            <person name="Murat C."/>
            <person name="Sun H."/>
            <person name="Tunlid A."/>
            <person name="Henrissat B."/>
            <person name="Grigoriev I.V."/>
            <person name="Hibbett D.S."/>
            <person name="Martin F."/>
            <person name="Nordberg H.P."/>
            <person name="Cantor M.N."/>
            <person name="Hua S.X."/>
        </authorList>
    </citation>
    <scope>NUCLEOTIDE SEQUENCE [LARGE SCALE GENOMIC DNA]</scope>
    <source>
        <strain evidence="2 3">Marx 270</strain>
    </source>
</reference>
<accession>A0A0C3P6H9</accession>
<evidence type="ECO:0000313" key="1">
    <source>
        <dbReference type="EMBL" id="KIN98489.1"/>
    </source>
</evidence>
<organism evidence="2 3">
    <name type="scientific">Pisolithus tinctorius Marx 270</name>
    <dbReference type="NCBI Taxonomy" id="870435"/>
    <lineage>
        <taxon>Eukaryota</taxon>
        <taxon>Fungi</taxon>
        <taxon>Dikarya</taxon>
        <taxon>Basidiomycota</taxon>
        <taxon>Agaricomycotina</taxon>
        <taxon>Agaricomycetes</taxon>
        <taxon>Agaricomycetidae</taxon>
        <taxon>Boletales</taxon>
        <taxon>Sclerodermatineae</taxon>
        <taxon>Pisolithaceae</taxon>
        <taxon>Pisolithus</taxon>
    </lineage>
</organism>
<protein>
    <submittedName>
        <fullName evidence="2">Uncharacterized protein</fullName>
    </submittedName>
</protein>
<reference evidence="3" key="2">
    <citation type="submission" date="2015-01" db="EMBL/GenBank/DDBJ databases">
        <title>Evolutionary Origins and Diversification of the Mycorrhizal Mutualists.</title>
        <authorList>
            <consortium name="DOE Joint Genome Institute"/>
            <consortium name="Mycorrhizal Genomics Consortium"/>
            <person name="Kohler A."/>
            <person name="Kuo A."/>
            <person name="Nagy L.G."/>
            <person name="Floudas D."/>
            <person name="Copeland A."/>
            <person name="Barry K.W."/>
            <person name="Cichocki N."/>
            <person name="Veneault-Fourrey C."/>
            <person name="LaButti K."/>
            <person name="Lindquist E.A."/>
            <person name="Lipzen A."/>
            <person name="Lundell T."/>
            <person name="Morin E."/>
            <person name="Murat C."/>
            <person name="Riley R."/>
            <person name="Ohm R."/>
            <person name="Sun H."/>
            <person name="Tunlid A."/>
            <person name="Henrissat B."/>
            <person name="Grigoriev I.V."/>
            <person name="Hibbett D.S."/>
            <person name="Martin F."/>
        </authorList>
    </citation>
    <scope>NUCLEOTIDE SEQUENCE [LARGE SCALE GENOMIC DNA]</scope>
    <source>
        <strain evidence="1 3">Marx 270</strain>
    </source>
</reference>
<keyword evidence="3" id="KW-1185">Reference proteome</keyword>
<sequence>MNVRGSEIPNRGTQSVYGNWCMDFPIGKMIKSSGRCQWKLRNYKHLAEGIVVNSTKLRTAVIRVRQKRANKHILLEERSSISKVAFSNELPDNSGVPRMARAVFSLPPWALGVQ</sequence>
<dbReference type="EMBL" id="KN831978">
    <property type="protein sequence ID" value="KIO02969.1"/>
    <property type="molecule type" value="Genomic_DNA"/>
</dbReference>
<dbReference type="AlphaFoldDB" id="A0A0C3P6H9"/>
<dbReference type="HOGENOM" id="CLU_2122063_0_0_1"/>
<dbReference type="EMBL" id="KN832015">
    <property type="protein sequence ID" value="KIN98489.1"/>
    <property type="molecule type" value="Genomic_DNA"/>
</dbReference>